<dbReference type="Proteomes" id="UP000242381">
    <property type="component" value="Unassembled WGS sequence"/>
</dbReference>
<dbReference type="EMBL" id="KV921261">
    <property type="protein sequence ID" value="ORE23036.1"/>
    <property type="molecule type" value="Genomic_DNA"/>
</dbReference>
<protein>
    <recommendedName>
        <fullName evidence="1">DUF7082 domain-containing protein</fullName>
    </recommendedName>
</protein>
<organism evidence="2 3">
    <name type="scientific">Rhizopus microsporus</name>
    <dbReference type="NCBI Taxonomy" id="58291"/>
    <lineage>
        <taxon>Eukaryota</taxon>
        <taxon>Fungi</taxon>
        <taxon>Fungi incertae sedis</taxon>
        <taxon>Mucoromycota</taxon>
        <taxon>Mucoromycotina</taxon>
        <taxon>Mucoromycetes</taxon>
        <taxon>Mucorales</taxon>
        <taxon>Mucorineae</taxon>
        <taxon>Rhizopodaceae</taxon>
        <taxon>Rhizopus</taxon>
    </lineage>
</organism>
<feature type="domain" description="DUF7082" evidence="1">
    <location>
        <begin position="295"/>
        <end position="401"/>
    </location>
</feature>
<dbReference type="PANTHER" id="PTHR39463">
    <property type="entry name" value="MEDUSA"/>
    <property type="match status" value="1"/>
</dbReference>
<evidence type="ECO:0000313" key="3">
    <source>
        <dbReference type="Proteomes" id="UP000242381"/>
    </source>
</evidence>
<dbReference type="InterPro" id="IPR055509">
    <property type="entry name" value="DUF7082"/>
</dbReference>
<sequence length="418" mass="47062">MSNSYYSNLFNEPLYFDYNSLDQLPSQADTELEENFFNCEELLQNRTTAPPAFFQIQNYGASNFDITALQTVPDNAFTALFGPDFLANPSTSQQPMVSTAQRPVTPPDILLPTIYVAPNPQPIPQLMTYSAQHQITASNSSDASFSGISFCGGSSSGDTSCKGISSDDTKLISPSQGLMDPYASIKKATLNINARLLQSFPYKYCTDRLVDGRFCLKFASHQVNPGESFNGFRNDNTPTLWLRNDYNSLDGSIPVHPITPRVNNTERRILYVGFEFYNGTGHKSKKNKKGDKIDPRDIGEVAVSCIYWPQKKDWFITSTDFIELIEVCLLMHFCREERNRIRRNLQCFEPITLTKNAEKKDADPVFFARVMGYDEPTTSKIEKDIKVFRWSTLVAGMNKVINSFVASSTTCSRPPNKK</sequence>
<dbReference type="GO" id="GO:0005634">
    <property type="term" value="C:nucleus"/>
    <property type="evidence" value="ECO:0007669"/>
    <property type="project" value="TreeGrafter"/>
</dbReference>
<dbReference type="PANTHER" id="PTHR39463:SF1">
    <property type="entry name" value="MEDUSA"/>
    <property type="match status" value="1"/>
</dbReference>
<gene>
    <name evidence="2" type="ORF">BCV71DRAFT_224186</name>
</gene>
<evidence type="ECO:0000259" key="1">
    <source>
        <dbReference type="Pfam" id="PF23305"/>
    </source>
</evidence>
<reference evidence="2 3" key="1">
    <citation type="journal article" date="2016" name="Proc. Natl. Acad. Sci. U.S.A.">
        <title>Lipid metabolic changes in an early divergent fungus govern the establishment of a mutualistic symbiosis with endobacteria.</title>
        <authorList>
            <person name="Lastovetsky O.A."/>
            <person name="Gaspar M.L."/>
            <person name="Mondo S.J."/>
            <person name="LaButti K.M."/>
            <person name="Sandor L."/>
            <person name="Grigoriev I.V."/>
            <person name="Henry S.A."/>
            <person name="Pawlowska T.E."/>
        </authorList>
    </citation>
    <scope>NUCLEOTIDE SEQUENCE [LARGE SCALE GENOMIC DNA]</scope>
    <source>
        <strain evidence="2 3">ATCC 11559</strain>
    </source>
</reference>
<proteinExistence type="predicted"/>
<evidence type="ECO:0000313" key="2">
    <source>
        <dbReference type="EMBL" id="ORE23036.1"/>
    </source>
</evidence>
<dbReference type="Pfam" id="PF23305">
    <property type="entry name" value="DUF7082"/>
    <property type="match status" value="1"/>
</dbReference>
<dbReference type="AlphaFoldDB" id="A0A1X0SFH8"/>
<dbReference type="VEuPathDB" id="FungiDB:BCV72DRAFT_208033"/>
<name>A0A1X0SFH8_RHIZD</name>
<accession>A0A1X0SFH8</accession>